<evidence type="ECO:0000313" key="4">
    <source>
        <dbReference type="Proteomes" id="UP001165369"/>
    </source>
</evidence>
<dbReference type="InterPro" id="IPR021104">
    <property type="entry name" value="KfrA_DNA-bd_N"/>
</dbReference>
<feature type="region of interest" description="Disordered" evidence="1">
    <location>
        <begin position="256"/>
        <end position="275"/>
    </location>
</feature>
<dbReference type="EMBL" id="JAMJPK010000001">
    <property type="protein sequence ID" value="MCL7939111.1"/>
    <property type="molecule type" value="Genomic_DNA"/>
</dbReference>
<dbReference type="RefSeq" id="WP_250059121.1">
    <property type="nucleotide sequence ID" value="NZ_JAMJPK010000001.1"/>
</dbReference>
<keyword evidence="3" id="KW-0238">DNA-binding</keyword>
<evidence type="ECO:0000259" key="2">
    <source>
        <dbReference type="Pfam" id="PF11740"/>
    </source>
</evidence>
<gene>
    <name evidence="3" type="ORF">M8009_02165</name>
</gene>
<dbReference type="GO" id="GO:0003677">
    <property type="term" value="F:DNA binding"/>
    <property type="evidence" value="ECO:0007669"/>
    <property type="project" value="UniProtKB-KW"/>
</dbReference>
<accession>A0ABT0SXV0</accession>
<name>A0ABT0SXV0_9GAMM</name>
<feature type="region of interest" description="Disordered" evidence="1">
    <location>
        <begin position="129"/>
        <end position="150"/>
    </location>
</feature>
<feature type="region of interest" description="Disordered" evidence="1">
    <location>
        <begin position="172"/>
        <end position="193"/>
    </location>
</feature>
<organism evidence="3 4">
    <name type="scientific">Halomonas gemina</name>
    <dbReference type="NCBI Taxonomy" id="2945105"/>
    <lineage>
        <taxon>Bacteria</taxon>
        <taxon>Pseudomonadati</taxon>
        <taxon>Pseudomonadota</taxon>
        <taxon>Gammaproteobacteria</taxon>
        <taxon>Oceanospirillales</taxon>
        <taxon>Halomonadaceae</taxon>
        <taxon>Halomonas</taxon>
    </lineage>
</organism>
<proteinExistence type="predicted"/>
<evidence type="ECO:0000313" key="3">
    <source>
        <dbReference type="EMBL" id="MCL7939111.1"/>
    </source>
</evidence>
<reference evidence="3" key="1">
    <citation type="submission" date="2022-05" db="EMBL/GenBank/DDBJ databases">
        <title>Halomonas geminus sp. nov. and Halomonas llamarensis sp. nov. isolated from high-altitude salars of the Atacama Desert.</title>
        <authorList>
            <person name="Hintersatz C."/>
            <person name="Rojas L.A."/>
            <person name="Wei T.-S."/>
            <person name="Kutschke S."/>
            <person name="Lehmann F."/>
            <person name="Jain R."/>
            <person name="Pollmann K."/>
        </authorList>
    </citation>
    <scope>NUCLEOTIDE SEQUENCE</scope>
    <source>
        <strain evidence="3">ATCH28</strain>
    </source>
</reference>
<protein>
    <submittedName>
        <fullName evidence="3">DNA-binding protein</fullName>
    </submittedName>
</protein>
<feature type="region of interest" description="Disordered" evidence="1">
    <location>
        <begin position="320"/>
        <end position="346"/>
    </location>
</feature>
<keyword evidence="4" id="KW-1185">Reference proteome</keyword>
<evidence type="ECO:0000256" key="1">
    <source>
        <dbReference type="SAM" id="MobiDB-lite"/>
    </source>
</evidence>
<sequence length="346" mass="39900">MARSGVRYEDVQRAIDALLEKGEAPSVHKVREVLGTGSFTTISEHLREWRTRREENRDLPPPRGMPEALQELAESLWEKAQASANEALAHYRQEAEGRVETAREEAGEAMRRAEDAEQRESALAAHLARTEQRLEEQSGELARRESERDVLAEREAKLTTRQTRLEAQLASLQQEGERQAREQQQAMTEQATRHQERLAREEKRHESSEARLMGLLDEARQERQAADKQHAQRLQQLETRLERAQQLVQEARGALAEEEKRHRETEWARHQAEERTRTLQHEQVLMQARIDEQKQLLEEQVRRLRDLETQLHRCLWQTPVPVRAGEEASGNDEGPAGAGPSTTDSE</sequence>
<dbReference type="Pfam" id="PF11740">
    <property type="entry name" value="KfrA_N"/>
    <property type="match status" value="1"/>
</dbReference>
<comment type="caution">
    <text evidence="3">The sequence shown here is derived from an EMBL/GenBank/DDBJ whole genome shotgun (WGS) entry which is preliminary data.</text>
</comment>
<feature type="domain" description="KfrA N-terminal DNA-binding" evidence="2">
    <location>
        <begin position="8"/>
        <end position="118"/>
    </location>
</feature>
<dbReference type="Proteomes" id="UP001165369">
    <property type="component" value="Unassembled WGS sequence"/>
</dbReference>